<dbReference type="EnsemblProtists" id="EOD41491">
    <property type="protein sequence ID" value="EOD41491"/>
    <property type="gene ID" value="EMIHUDRAFT_420202"/>
</dbReference>
<proteinExistence type="predicted"/>
<dbReference type="PaxDb" id="2903-EOD41491"/>
<protein>
    <recommendedName>
        <fullName evidence="4">SMB domain-containing protein</fullName>
    </recommendedName>
</protein>
<dbReference type="KEGG" id="ehx:EMIHUDRAFT_420202"/>
<evidence type="ECO:0000313" key="3">
    <source>
        <dbReference type="Proteomes" id="UP000013827"/>
    </source>
</evidence>
<accession>A0A0D3L0F6</accession>
<dbReference type="RefSeq" id="XP_005793920.1">
    <property type="nucleotide sequence ID" value="XM_005793863.1"/>
</dbReference>
<feature type="region of interest" description="Disordered" evidence="1">
    <location>
        <begin position="209"/>
        <end position="287"/>
    </location>
</feature>
<reference evidence="2" key="2">
    <citation type="submission" date="2024-10" db="UniProtKB">
        <authorList>
            <consortium name="EnsemblProtists"/>
        </authorList>
    </citation>
    <scope>IDENTIFICATION</scope>
</reference>
<dbReference type="AlphaFoldDB" id="A0A0D3L0F6"/>
<evidence type="ECO:0000256" key="1">
    <source>
        <dbReference type="SAM" id="MobiDB-lite"/>
    </source>
</evidence>
<organism evidence="2 3">
    <name type="scientific">Emiliania huxleyi (strain CCMP1516)</name>
    <dbReference type="NCBI Taxonomy" id="280463"/>
    <lineage>
        <taxon>Eukaryota</taxon>
        <taxon>Haptista</taxon>
        <taxon>Haptophyta</taxon>
        <taxon>Prymnesiophyceae</taxon>
        <taxon>Isochrysidales</taxon>
        <taxon>Noelaerhabdaceae</taxon>
        <taxon>Emiliania</taxon>
    </lineage>
</organism>
<dbReference type="GeneID" id="17286761"/>
<dbReference type="Proteomes" id="UP000013827">
    <property type="component" value="Unassembled WGS sequence"/>
</dbReference>
<feature type="compositionally biased region" description="Basic and acidic residues" evidence="1">
    <location>
        <begin position="209"/>
        <end position="223"/>
    </location>
</feature>
<reference evidence="3" key="1">
    <citation type="journal article" date="2013" name="Nature">
        <title>Pan genome of the phytoplankton Emiliania underpins its global distribution.</title>
        <authorList>
            <person name="Read B.A."/>
            <person name="Kegel J."/>
            <person name="Klute M.J."/>
            <person name="Kuo A."/>
            <person name="Lefebvre S.C."/>
            <person name="Maumus F."/>
            <person name="Mayer C."/>
            <person name="Miller J."/>
            <person name="Monier A."/>
            <person name="Salamov A."/>
            <person name="Young J."/>
            <person name="Aguilar M."/>
            <person name="Claverie J.M."/>
            <person name="Frickenhaus S."/>
            <person name="Gonzalez K."/>
            <person name="Herman E.K."/>
            <person name="Lin Y.C."/>
            <person name="Napier J."/>
            <person name="Ogata H."/>
            <person name="Sarno A.F."/>
            <person name="Shmutz J."/>
            <person name="Schroeder D."/>
            <person name="de Vargas C."/>
            <person name="Verret F."/>
            <person name="von Dassow P."/>
            <person name="Valentin K."/>
            <person name="Van de Peer Y."/>
            <person name="Wheeler G."/>
            <person name="Dacks J.B."/>
            <person name="Delwiche C.F."/>
            <person name="Dyhrman S.T."/>
            <person name="Glockner G."/>
            <person name="John U."/>
            <person name="Richards T."/>
            <person name="Worden A.Z."/>
            <person name="Zhang X."/>
            <person name="Grigoriev I.V."/>
            <person name="Allen A.E."/>
            <person name="Bidle K."/>
            <person name="Borodovsky M."/>
            <person name="Bowler C."/>
            <person name="Brownlee C."/>
            <person name="Cock J.M."/>
            <person name="Elias M."/>
            <person name="Gladyshev V.N."/>
            <person name="Groth M."/>
            <person name="Guda C."/>
            <person name="Hadaegh A."/>
            <person name="Iglesias-Rodriguez M.D."/>
            <person name="Jenkins J."/>
            <person name="Jones B.M."/>
            <person name="Lawson T."/>
            <person name="Leese F."/>
            <person name="Lindquist E."/>
            <person name="Lobanov A."/>
            <person name="Lomsadze A."/>
            <person name="Malik S.B."/>
            <person name="Marsh M.E."/>
            <person name="Mackinder L."/>
            <person name="Mock T."/>
            <person name="Mueller-Roeber B."/>
            <person name="Pagarete A."/>
            <person name="Parker M."/>
            <person name="Probert I."/>
            <person name="Quesneville H."/>
            <person name="Raines C."/>
            <person name="Rensing S.A."/>
            <person name="Riano-Pachon D.M."/>
            <person name="Richier S."/>
            <person name="Rokitta S."/>
            <person name="Shiraiwa Y."/>
            <person name="Soanes D.M."/>
            <person name="van der Giezen M."/>
            <person name="Wahlund T.M."/>
            <person name="Williams B."/>
            <person name="Wilson W."/>
            <person name="Wolfe G."/>
            <person name="Wurch L.L."/>
        </authorList>
    </citation>
    <scope>NUCLEOTIDE SEQUENCE</scope>
</reference>
<feature type="compositionally biased region" description="Basic and acidic residues" evidence="1">
    <location>
        <begin position="261"/>
        <end position="275"/>
    </location>
</feature>
<keyword evidence="3" id="KW-1185">Reference proteome</keyword>
<name>A0A0D3L0F6_EMIH1</name>
<evidence type="ECO:0000313" key="2">
    <source>
        <dbReference type="EnsemblProtists" id="EOD41491"/>
    </source>
</evidence>
<evidence type="ECO:0008006" key="4">
    <source>
        <dbReference type="Google" id="ProtNLM"/>
    </source>
</evidence>
<sequence length="287" mass="32009">MDTALVTPEEWAAFELKAAGWKPVYNPPQIGSSCSARLARCVINSSCLCVGPCCRAAFDLPCCCPTDSFRLTKPEAAFGRMLERASTKRRTAYDGVWWMEDNVAGEGLLTLQDAEWFSDSLFFKTAGYNWTVDSCSTGVALVRRLAHPLVGLRDRREAHVRGVAVGALDHDCRLRRPDKGSQLDLRGRRGRRRGRCTAAGRRCVERDLPRYGDMAERGERGERATPPPPARRGRRRAAHPDVREAQGRGLQPVHLRLLAHRRLELHPRRAGEPVRTRAAPARAHGSL</sequence>
<dbReference type="HOGENOM" id="CLU_971792_0_0_1"/>